<dbReference type="EMBL" id="JAGKQM010000010">
    <property type="protein sequence ID" value="KAH0906149.1"/>
    <property type="molecule type" value="Genomic_DNA"/>
</dbReference>
<gene>
    <name evidence="1" type="ORF">HID58_037976</name>
</gene>
<accession>A0ABQ8BN07</accession>
<keyword evidence="2" id="KW-1185">Reference proteome</keyword>
<protein>
    <submittedName>
        <fullName evidence="1">Uncharacterized protein</fullName>
    </submittedName>
</protein>
<organism evidence="1 2">
    <name type="scientific">Brassica napus</name>
    <name type="common">Rape</name>
    <dbReference type="NCBI Taxonomy" id="3708"/>
    <lineage>
        <taxon>Eukaryota</taxon>
        <taxon>Viridiplantae</taxon>
        <taxon>Streptophyta</taxon>
        <taxon>Embryophyta</taxon>
        <taxon>Tracheophyta</taxon>
        <taxon>Spermatophyta</taxon>
        <taxon>Magnoliopsida</taxon>
        <taxon>eudicotyledons</taxon>
        <taxon>Gunneridae</taxon>
        <taxon>Pentapetalae</taxon>
        <taxon>rosids</taxon>
        <taxon>malvids</taxon>
        <taxon>Brassicales</taxon>
        <taxon>Brassicaceae</taxon>
        <taxon>Brassiceae</taxon>
        <taxon>Brassica</taxon>
    </lineage>
</organism>
<proteinExistence type="predicted"/>
<reference evidence="1 2" key="1">
    <citation type="submission" date="2021-05" db="EMBL/GenBank/DDBJ databases">
        <title>Genome Assembly of Synthetic Allotetraploid Brassica napus Reveals Homoeologous Exchanges between Subgenomes.</title>
        <authorList>
            <person name="Davis J.T."/>
        </authorList>
    </citation>
    <scope>NUCLEOTIDE SEQUENCE [LARGE SCALE GENOMIC DNA]</scope>
    <source>
        <strain evidence="2">cv. Da-Ae</strain>
        <tissue evidence="1">Seedling</tissue>
    </source>
</reference>
<evidence type="ECO:0000313" key="1">
    <source>
        <dbReference type="EMBL" id="KAH0906149.1"/>
    </source>
</evidence>
<evidence type="ECO:0000313" key="2">
    <source>
        <dbReference type="Proteomes" id="UP000824890"/>
    </source>
</evidence>
<comment type="caution">
    <text evidence="1">The sequence shown here is derived from an EMBL/GenBank/DDBJ whole genome shotgun (WGS) entry which is preliminary data.</text>
</comment>
<sequence length="126" mass="13741">MLSVIVCGGKRSLFETSSPPLSKKLCSLSPSRFSSSLLLDHLTAIFPDMDTHVSFSIPKLHLESANQKPELSLVQEEAKVAVRGAGGSSGKEEVLNLESVPLKDCVMIDQIELHNITHFQFTMKGC</sequence>
<dbReference type="Proteomes" id="UP000824890">
    <property type="component" value="Unassembled WGS sequence"/>
</dbReference>
<name>A0ABQ8BN07_BRANA</name>